<evidence type="ECO:0000259" key="7">
    <source>
        <dbReference type="Pfam" id="PF07687"/>
    </source>
</evidence>
<dbReference type="NCBIfam" id="TIGR01879">
    <property type="entry name" value="hydantase"/>
    <property type="match status" value="1"/>
</dbReference>
<evidence type="ECO:0000256" key="5">
    <source>
        <dbReference type="ARBA" id="ARBA00022801"/>
    </source>
</evidence>
<dbReference type="Proteomes" id="UP001205890">
    <property type="component" value="Unassembled WGS sequence"/>
</dbReference>
<dbReference type="EMBL" id="JANCLU010000001">
    <property type="protein sequence ID" value="MCP8937086.1"/>
    <property type="molecule type" value="Genomic_DNA"/>
</dbReference>
<dbReference type="Gene3D" id="3.40.630.10">
    <property type="entry name" value="Zn peptidases"/>
    <property type="match status" value="1"/>
</dbReference>
<dbReference type="NCBIfam" id="NF006775">
    <property type="entry name" value="PRK09290.2-5"/>
    <property type="match status" value="1"/>
</dbReference>
<evidence type="ECO:0000256" key="2">
    <source>
        <dbReference type="ARBA" id="ARBA00006153"/>
    </source>
</evidence>
<dbReference type="InterPro" id="IPR010158">
    <property type="entry name" value="Amidase_Cbmase"/>
</dbReference>
<keyword evidence="6" id="KW-0464">Manganese</keyword>
<keyword evidence="4" id="KW-0479">Metal-binding</keyword>
<evidence type="ECO:0000256" key="1">
    <source>
        <dbReference type="ARBA" id="ARBA00001936"/>
    </source>
</evidence>
<dbReference type="InterPro" id="IPR011650">
    <property type="entry name" value="Peptidase_M20_dimer"/>
</dbReference>
<sequence>MTDGAKGGERLMARLKELSRFTAQPGEMTRLYLTPEHRQAADQVAAWMREAGMEVAMDAAGTVVGRYPAAAPGGKTMLLGSHIDTVRNAGIYDGNLGVLAAIEAVARLHERGERLPFAIEVLAFGDEEGVRFPVTLTSSRALAGLFDPASLDARDDDGVSLREALVAFGLDPDGIAALRRDPSQVIGYLEAHIEQGPVLEAQGAPVGVVTAIAGATRAVVEVSGVAGHAGTVPMALRRDAGTAAAEMVLAVERLARETTDLVATVGQLQFQPGAVNVIPSGVRFTLDCRSPRDEIRDAAIRALSEQFSEIAKQRNVTVEVRGFYDEPAAKCAEHLVASIEQSIAERNIQPIRLTSGAGHDGLAMVALCPIGMIFVRCRGGISHNPAEHITTEDAGVAVDVLVDVLRRLARRNDPTSMPNSG</sequence>
<dbReference type="Pfam" id="PF01546">
    <property type="entry name" value="Peptidase_M20"/>
    <property type="match status" value="1"/>
</dbReference>
<comment type="similarity">
    <text evidence="2">Belongs to the peptidase M20 family.</text>
</comment>
<name>A0ABT1L826_9HYPH</name>
<evidence type="ECO:0000313" key="8">
    <source>
        <dbReference type="EMBL" id="MCP8937086.1"/>
    </source>
</evidence>
<dbReference type="CDD" id="cd03884">
    <property type="entry name" value="M20_bAS"/>
    <property type="match status" value="1"/>
</dbReference>
<feature type="domain" description="Peptidase M20 dimerisation" evidence="7">
    <location>
        <begin position="213"/>
        <end position="313"/>
    </location>
</feature>
<dbReference type="InterPro" id="IPR036264">
    <property type="entry name" value="Bact_exopeptidase_dim_dom"/>
</dbReference>
<proteinExistence type="inferred from homology"/>
<comment type="subunit">
    <text evidence="3">Homodimer.</text>
</comment>
<dbReference type="InterPro" id="IPR002933">
    <property type="entry name" value="Peptidase_M20"/>
</dbReference>
<comment type="caution">
    <text evidence="8">The sequence shown here is derived from an EMBL/GenBank/DDBJ whole genome shotgun (WGS) entry which is preliminary data.</text>
</comment>
<keyword evidence="5" id="KW-0378">Hydrolase</keyword>
<dbReference type="PANTHER" id="PTHR32494">
    <property type="entry name" value="ALLANTOATE DEIMINASE-RELATED"/>
    <property type="match status" value="1"/>
</dbReference>
<dbReference type="PIRSF" id="PIRSF001235">
    <property type="entry name" value="Amidase_carbamoylase"/>
    <property type="match status" value="1"/>
</dbReference>
<evidence type="ECO:0000313" key="9">
    <source>
        <dbReference type="Proteomes" id="UP001205890"/>
    </source>
</evidence>
<keyword evidence="9" id="KW-1185">Reference proteome</keyword>
<reference evidence="8 9" key="1">
    <citation type="submission" date="2022-07" db="EMBL/GenBank/DDBJ databases">
        <authorList>
            <person name="Li W.-J."/>
            <person name="Deng Q.-Q."/>
        </authorList>
    </citation>
    <scope>NUCLEOTIDE SEQUENCE [LARGE SCALE GENOMIC DNA]</scope>
    <source>
        <strain evidence="8 9">SYSU M60028</strain>
    </source>
</reference>
<dbReference type="Gene3D" id="3.30.70.360">
    <property type="match status" value="1"/>
</dbReference>
<comment type="cofactor">
    <cofactor evidence="1">
        <name>Mn(2+)</name>
        <dbReference type="ChEBI" id="CHEBI:29035"/>
    </cofactor>
</comment>
<evidence type="ECO:0000256" key="4">
    <source>
        <dbReference type="ARBA" id="ARBA00022723"/>
    </source>
</evidence>
<protein>
    <submittedName>
        <fullName evidence="8">Allantoate amidohydrolase</fullName>
    </submittedName>
</protein>
<dbReference type="SUPFAM" id="SSF55031">
    <property type="entry name" value="Bacterial exopeptidase dimerisation domain"/>
    <property type="match status" value="1"/>
</dbReference>
<dbReference type="SUPFAM" id="SSF53187">
    <property type="entry name" value="Zn-dependent exopeptidases"/>
    <property type="match status" value="1"/>
</dbReference>
<gene>
    <name evidence="8" type="ORF">NK718_01015</name>
</gene>
<accession>A0ABT1L826</accession>
<dbReference type="RefSeq" id="WP_254737676.1">
    <property type="nucleotide sequence ID" value="NZ_JANCLU010000001.1"/>
</dbReference>
<evidence type="ECO:0000256" key="3">
    <source>
        <dbReference type="ARBA" id="ARBA00011738"/>
    </source>
</evidence>
<organism evidence="8 9">
    <name type="scientific">Alsobacter ponti</name>
    <dbReference type="NCBI Taxonomy" id="2962936"/>
    <lineage>
        <taxon>Bacteria</taxon>
        <taxon>Pseudomonadati</taxon>
        <taxon>Pseudomonadota</taxon>
        <taxon>Alphaproteobacteria</taxon>
        <taxon>Hyphomicrobiales</taxon>
        <taxon>Alsobacteraceae</taxon>
        <taxon>Alsobacter</taxon>
    </lineage>
</organism>
<evidence type="ECO:0000256" key="6">
    <source>
        <dbReference type="ARBA" id="ARBA00023211"/>
    </source>
</evidence>
<dbReference type="Pfam" id="PF07687">
    <property type="entry name" value="M20_dimer"/>
    <property type="match status" value="1"/>
</dbReference>
<dbReference type="PANTHER" id="PTHR32494:SF19">
    <property type="entry name" value="ALLANTOATE DEIMINASE-RELATED"/>
    <property type="match status" value="1"/>
</dbReference>